<reference evidence="2 3" key="1">
    <citation type="journal article" date="2011" name="PLoS Genet.">
        <title>Genomic analysis of the necrotrophic fungal pathogens Sclerotinia sclerotiorum and Botrytis cinerea.</title>
        <authorList>
            <person name="Amselem J."/>
            <person name="Cuomo C.A."/>
            <person name="van Kan J.A."/>
            <person name="Viaud M."/>
            <person name="Benito E.P."/>
            <person name="Couloux A."/>
            <person name="Coutinho P.M."/>
            <person name="de Vries R.P."/>
            <person name="Dyer P.S."/>
            <person name="Fillinger S."/>
            <person name="Fournier E."/>
            <person name="Gout L."/>
            <person name="Hahn M."/>
            <person name="Kohn L."/>
            <person name="Lapalu N."/>
            <person name="Plummer K.M."/>
            <person name="Pradier J.M."/>
            <person name="Quevillon E."/>
            <person name="Sharon A."/>
            <person name="Simon A."/>
            <person name="ten Have A."/>
            <person name="Tudzynski B."/>
            <person name="Tudzynski P."/>
            <person name="Wincker P."/>
            <person name="Andrew M."/>
            <person name="Anthouard V."/>
            <person name="Beever R.E."/>
            <person name="Beffa R."/>
            <person name="Benoit I."/>
            <person name="Bouzid O."/>
            <person name="Brault B."/>
            <person name="Chen Z."/>
            <person name="Choquer M."/>
            <person name="Collemare J."/>
            <person name="Cotton P."/>
            <person name="Danchin E.G."/>
            <person name="Da Silva C."/>
            <person name="Gautier A."/>
            <person name="Giraud C."/>
            <person name="Giraud T."/>
            <person name="Gonzalez C."/>
            <person name="Grossetete S."/>
            <person name="Guldener U."/>
            <person name="Henrissat B."/>
            <person name="Howlett B.J."/>
            <person name="Kodira C."/>
            <person name="Kretschmer M."/>
            <person name="Lappartient A."/>
            <person name="Leroch M."/>
            <person name="Levis C."/>
            <person name="Mauceli E."/>
            <person name="Neuveglise C."/>
            <person name="Oeser B."/>
            <person name="Pearson M."/>
            <person name="Poulain J."/>
            <person name="Poussereau N."/>
            <person name="Quesneville H."/>
            <person name="Rascle C."/>
            <person name="Schumacher J."/>
            <person name="Segurens B."/>
            <person name="Sexton A."/>
            <person name="Silva E."/>
            <person name="Sirven C."/>
            <person name="Soanes D.M."/>
            <person name="Talbot N.J."/>
            <person name="Templeton M."/>
            <person name="Yandava C."/>
            <person name="Yarden O."/>
            <person name="Zeng Q."/>
            <person name="Rollins J.A."/>
            <person name="Lebrun M.H."/>
            <person name="Dickman M."/>
        </authorList>
    </citation>
    <scope>NUCLEOTIDE SEQUENCE [LARGE SCALE GENOMIC DNA]</scope>
    <source>
        <strain evidence="2 3">B05.10</strain>
    </source>
</reference>
<dbReference type="Proteomes" id="UP000001798">
    <property type="component" value="Chromosome 1"/>
</dbReference>
<gene>
    <name evidence="2" type="primary">Bcsmb1</name>
    <name evidence="2" type="ORF">BCIN_01g09610</name>
</gene>
<reference evidence="2 3" key="2">
    <citation type="journal article" date="2012" name="Eukaryot. Cell">
        <title>Genome update of Botrytis cinerea strains B05.10 and T4.</title>
        <authorList>
            <person name="Staats M."/>
            <person name="van Kan J.A."/>
        </authorList>
    </citation>
    <scope>NUCLEOTIDE SEQUENCE [LARGE SCALE GENOMIC DNA]</scope>
    <source>
        <strain evidence="2 3">B05.10</strain>
    </source>
</reference>
<organism evidence="2 3">
    <name type="scientific">Botryotinia fuckeliana (strain B05.10)</name>
    <name type="common">Noble rot fungus</name>
    <name type="synonym">Botrytis cinerea</name>
    <dbReference type="NCBI Taxonomy" id="332648"/>
    <lineage>
        <taxon>Eukaryota</taxon>
        <taxon>Fungi</taxon>
        <taxon>Dikarya</taxon>
        <taxon>Ascomycota</taxon>
        <taxon>Pezizomycotina</taxon>
        <taxon>Leotiomycetes</taxon>
        <taxon>Helotiales</taxon>
        <taxon>Sclerotiniaceae</taxon>
        <taxon>Botrytis</taxon>
    </lineage>
</organism>
<dbReference type="GeneID" id="5434154"/>
<keyword evidence="3" id="KW-1185">Reference proteome</keyword>
<dbReference type="EMBL" id="CP009805">
    <property type="protein sequence ID" value="ATZ46349.1"/>
    <property type="molecule type" value="Genomic_DNA"/>
</dbReference>
<evidence type="ECO:0000313" key="2">
    <source>
        <dbReference type="EMBL" id="ATZ46349.1"/>
    </source>
</evidence>
<protein>
    <submittedName>
        <fullName evidence="2">Bcsmb1</fullName>
    </submittedName>
</protein>
<sequence length="23" mass="2501">MANKQGKMADIHSFHRPVSSTTG</sequence>
<name>A0A384J733_BOTFB</name>
<evidence type="ECO:0000313" key="3">
    <source>
        <dbReference type="Proteomes" id="UP000001798"/>
    </source>
</evidence>
<reference evidence="2 3" key="3">
    <citation type="journal article" date="2017" name="Mol. Plant Pathol.">
        <title>A gapless genome sequence of the fungus Botrytis cinerea.</title>
        <authorList>
            <person name="Van Kan J.A."/>
            <person name="Stassen J.H."/>
            <person name="Mosbach A."/>
            <person name="Van Der Lee T.A."/>
            <person name="Faino L."/>
            <person name="Farmer A.D."/>
            <person name="Papasotiriou D.G."/>
            <person name="Zhou S."/>
            <person name="Seidl M.F."/>
            <person name="Cottam E."/>
            <person name="Edel D."/>
            <person name="Hahn M."/>
            <person name="Schwartz D.C."/>
            <person name="Dietrich R.A."/>
            <person name="Widdison S."/>
            <person name="Scalliet G."/>
        </authorList>
    </citation>
    <scope>NUCLEOTIDE SEQUENCE [LARGE SCALE GENOMIC DNA]</scope>
    <source>
        <strain evidence="2 3">B05.10</strain>
    </source>
</reference>
<dbReference type="RefSeq" id="XP_024546615.1">
    <property type="nucleotide sequence ID" value="XM_024690846.1"/>
</dbReference>
<dbReference type="VEuPathDB" id="FungiDB:Bcin01g09610"/>
<proteinExistence type="predicted"/>
<accession>A0A384J733</accession>
<dbReference type="AlphaFoldDB" id="A0A384J733"/>
<dbReference type="OrthoDB" id="2020720at2759"/>
<feature type="region of interest" description="Disordered" evidence="1">
    <location>
        <begin position="1"/>
        <end position="23"/>
    </location>
</feature>
<evidence type="ECO:0000256" key="1">
    <source>
        <dbReference type="SAM" id="MobiDB-lite"/>
    </source>
</evidence>